<dbReference type="EC" id="1.6.5.-" evidence="2"/>
<reference evidence="2 3" key="1">
    <citation type="submission" date="2024-09" db="EMBL/GenBank/DDBJ databases">
        <title>Floridaenema gen nov. (Aerosakkonemataceae, Aerosakkonematales ord. nov., Cyanobacteria) from benthic tropical and subtropical fresh waters, with the description of four new species.</title>
        <authorList>
            <person name="Moretto J.A."/>
            <person name="Berthold D.E."/>
            <person name="Lefler F.W."/>
            <person name="Huang I.-S."/>
            <person name="Laughinghouse H. IV."/>
        </authorList>
    </citation>
    <scope>NUCLEOTIDE SEQUENCE [LARGE SCALE GENOMIC DNA]</scope>
    <source>
        <strain evidence="2 3">BLCC-F46</strain>
    </source>
</reference>
<dbReference type="Pfam" id="PF07992">
    <property type="entry name" value="Pyr_redox_2"/>
    <property type="match status" value="1"/>
</dbReference>
<dbReference type="PANTHER" id="PTHR43755">
    <property type="match status" value="1"/>
</dbReference>
<keyword evidence="2" id="KW-0560">Oxidoreductase</keyword>
<evidence type="ECO:0000313" key="2">
    <source>
        <dbReference type="EMBL" id="MFB2877044.1"/>
    </source>
</evidence>
<evidence type="ECO:0000313" key="3">
    <source>
        <dbReference type="Proteomes" id="UP001576774"/>
    </source>
</evidence>
<protein>
    <submittedName>
        <fullName evidence="2">NAD(P)/FAD-dependent oxidoreductase</fullName>
        <ecNumber evidence="2">1.6.5.-</ecNumber>
    </submittedName>
</protein>
<proteinExistence type="predicted"/>
<dbReference type="InterPro" id="IPR052541">
    <property type="entry name" value="SQRD"/>
</dbReference>
<gene>
    <name evidence="2" type="ORF">ACE1CC_09145</name>
</gene>
<dbReference type="InterPro" id="IPR036188">
    <property type="entry name" value="FAD/NAD-bd_sf"/>
</dbReference>
<keyword evidence="3" id="KW-1185">Reference proteome</keyword>
<organism evidence="2 3">
    <name type="scientific">Floridaenema aerugineum BLCC-F46</name>
    <dbReference type="NCBI Taxonomy" id="3153654"/>
    <lineage>
        <taxon>Bacteria</taxon>
        <taxon>Bacillati</taxon>
        <taxon>Cyanobacteriota</taxon>
        <taxon>Cyanophyceae</taxon>
        <taxon>Oscillatoriophycideae</taxon>
        <taxon>Aerosakkonematales</taxon>
        <taxon>Aerosakkonemataceae</taxon>
        <taxon>Floridanema</taxon>
        <taxon>Floridanema aerugineum</taxon>
    </lineage>
</organism>
<name>A0ABV4X2P6_9CYAN</name>
<dbReference type="Proteomes" id="UP001576774">
    <property type="component" value="Unassembled WGS sequence"/>
</dbReference>
<comment type="caution">
    <text evidence="2">The sequence shown here is derived from an EMBL/GenBank/DDBJ whole genome shotgun (WGS) entry which is preliminary data.</text>
</comment>
<dbReference type="GO" id="GO:0016491">
    <property type="term" value="F:oxidoreductase activity"/>
    <property type="evidence" value="ECO:0007669"/>
    <property type="project" value="UniProtKB-KW"/>
</dbReference>
<evidence type="ECO:0000259" key="1">
    <source>
        <dbReference type="Pfam" id="PF07992"/>
    </source>
</evidence>
<dbReference type="Gene3D" id="3.50.50.100">
    <property type="match status" value="1"/>
</dbReference>
<dbReference type="EMBL" id="JBHFNQ010000066">
    <property type="protein sequence ID" value="MFB2877044.1"/>
    <property type="molecule type" value="Genomic_DNA"/>
</dbReference>
<dbReference type="InterPro" id="IPR023753">
    <property type="entry name" value="FAD/NAD-binding_dom"/>
</dbReference>
<feature type="domain" description="FAD/NAD(P)-binding" evidence="1">
    <location>
        <begin position="3"/>
        <end position="233"/>
    </location>
</feature>
<sequence length="433" mass="47633">MAKVIVIGGGLGGLPTAYELRHLLPKEHQVTLICDRPLFTFVPGLIRVALNLNKLENIQLDLAKLTKRYGIKWILGKVTDFNPETKQITVDENQIVDYDYVAIATGASFAFDAVRGLGPEAGYTHSVCTPNHALEARTAWLKFLDNPGHLVVGAMAGVSCFGPAYEFLLMAERELRRRGLRDKVSITFITPEPYLGHLGLDGLSNSRELTETLVKKRGIEIATNAEIIFVDAETIGLADGPKIPFKYAMILPAFRGVKFIEKVPSLANEKGFIPILPTYEHRQFSSVYALGVSVALPETKQDCGLGLPKTGQMTEAMGLAVKHNIGVRLGVIADNLKTPTLEAICLAEFGNTGIIYVAAPVLPDAQTGKRRYAYALQGYWVNWVKAGFEQYFLLKMKLGWGLPWFEILGLRILFGLSLLKNCDGVQEKAVNKS</sequence>
<dbReference type="SUPFAM" id="SSF51905">
    <property type="entry name" value="FAD/NAD(P)-binding domain"/>
    <property type="match status" value="2"/>
</dbReference>
<dbReference type="RefSeq" id="WP_413270155.1">
    <property type="nucleotide sequence ID" value="NZ_JBHFNQ010000066.1"/>
</dbReference>
<dbReference type="PANTHER" id="PTHR43755:SF1">
    <property type="entry name" value="FAD-DEPENDENT PYRIDINE NUCLEOTIDE-DISULPHIDE OXIDOREDUCTASE"/>
    <property type="match status" value="1"/>
</dbReference>
<accession>A0ABV4X2P6</accession>